<feature type="region of interest" description="Disordered" evidence="1">
    <location>
        <begin position="55"/>
        <end position="98"/>
    </location>
</feature>
<dbReference type="EMBL" id="JACHEU010000001">
    <property type="protein sequence ID" value="MBB6011882.1"/>
    <property type="molecule type" value="Genomic_DNA"/>
</dbReference>
<sequence>MSKALTVLAACIDIRNGKRLAKGDLFDPAPNPEQARRLITAACLPPEALDAAVAAETASEKAADEAAKQHRAEEEAAAKAKAEADKKAADEAAKKDGK</sequence>
<accession>A0A7W9VVB7</accession>
<organism evidence="2 3">
    <name type="scientific">Aquamicrobium lusatiense</name>
    <dbReference type="NCBI Taxonomy" id="89772"/>
    <lineage>
        <taxon>Bacteria</taxon>
        <taxon>Pseudomonadati</taxon>
        <taxon>Pseudomonadota</taxon>
        <taxon>Alphaproteobacteria</taxon>
        <taxon>Hyphomicrobiales</taxon>
        <taxon>Phyllobacteriaceae</taxon>
        <taxon>Aquamicrobium</taxon>
    </lineage>
</organism>
<evidence type="ECO:0000256" key="1">
    <source>
        <dbReference type="SAM" id="MobiDB-lite"/>
    </source>
</evidence>
<name>A0A7W9VVB7_9HYPH</name>
<comment type="caution">
    <text evidence="2">The sequence shown here is derived from an EMBL/GenBank/DDBJ whole genome shotgun (WGS) entry which is preliminary data.</text>
</comment>
<dbReference type="Proteomes" id="UP000533306">
    <property type="component" value="Unassembled WGS sequence"/>
</dbReference>
<evidence type="ECO:0000313" key="3">
    <source>
        <dbReference type="Proteomes" id="UP000533306"/>
    </source>
</evidence>
<keyword evidence="3" id="KW-1185">Reference proteome</keyword>
<reference evidence="2 3" key="1">
    <citation type="submission" date="2020-08" db="EMBL/GenBank/DDBJ databases">
        <title>Genomic Encyclopedia of Type Strains, Phase IV (KMG-IV): sequencing the most valuable type-strain genomes for metagenomic binning, comparative biology and taxonomic classification.</title>
        <authorList>
            <person name="Goeker M."/>
        </authorList>
    </citation>
    <scope>NUCLEOTIDE SEQUENCE [LARGE SCALE GENOMIC DNA]</scope>
    <source>
        <strain evidence="2 3">DSM 11099</strain>
    </source>
</reference>
<feature type="compositionally biased region" description="Basic and acidic residues" evidence="1">
    <location>
        <begin position="58"/>
        <end position="98"/>
    </location>
</feature>
<dbReference type="RefSeq" id="WP_183827385.1">
    <property type="nucleotide sequence ID" value="NZ_JACHEU010000001.1"/>
</dbReference>
<proteinExistence type="predicted"/>
<evidence type="ECO:0000313" key="2">
    <source>
        <dbReference type="EMBL" id="MBB6011882.1"/>
    </source>
</evidence>
<protein>
    <submittedName>
        <fullName evidence="2">Type IV secretory pathway VirB10-like protein</fullName>
    </submittedName>
</protein>
<dbReference type="AlphaFoldDB" id="A0A7W9VVB7"/>
<gene>
    <name evidence="2" type="ORF">HNR59_001227</name>
</gene>